<protein>
    <submittedName>
        <fullName evidence="1">Uncharacterized protein</fullName>
    </submittedName>
</protein>
<sequence>MFIMASYVNLMPGFLLCRDPGVLAYAIKRSCENKAKVVSLDEKENGLRAT</sequence>
<dbReference type="EMBL" id="CM046388">
    <property type="protein sequence ID" value="KAI8571434.1"/>
    <property type="molecule type" value="Genomic_DNA"/>
</dbReference>
<name>A0ACC0Q2D7_RHOML</name>
<organism evidence="1 2">
    <name type="scientific">Rhododendron molle</name>
    <name type="common">Chinese azalea</name>
    <name type="synonym">Azalea mollis</name>
    <dbReference type="NCBI Taxonomy" id="49168"/>
    <lineage>
        <taxon>Eukaryota</taxon>
        <taxon>Viridiplantae</taxon>
        <taxon>Streptophyta</taxon>
        <taxon>Embryophyta</taxon>
        <taxon>Tracheophyta</taxon>
        <taxon>Spermatophyta</taxon>
        <taxon>Magnoliopsida</taxon>
        <taxon>eudicotyledons</taxon>
        <taxon>Gunneridae</taxon>
        <taxon>Pentapetalae</taxon>
        <taxon>asterids</taxon>
        <taxon>Ericales</taxon>
        <taxon>Ericaceae</taxon>
        <taxon>Ericoideae</taxon>
        <taxon>Rhodoreae</taxon>
        <taxon>Rhododendron</taxon>
    </lineage>
</organism>
<dbReference type="Proteomes" id="UP001062846">
    <property type="component" value="Chromosome 1"/>
</dbReference>
<gene>
    <name evidence="1" type="ORF">RHMOL_Rhmol01G0120000</name>
</gene>
<reference evidence="1" key="1">
    <citation type="submission" date="2022-02" db="EMBL/GenBank/DDBJ databases">
        <title>Plant Genome Project.</title>
        <authorList>
            <person name="Zhang R.-G."/>
        </authorList>
    </citation>
    <scope>NUCLEOTIDE SEQUENCE</scope>
    <source>
        <strain evidence="1">AT1</strain>
    </source>
</reference>
<comment type="caution">
    <text evidence="1">The sequence shown here is derived from an EMBL/GenBank/DDBJ whole genome shotgun (WGS) entry which is preliminary data.</text>
</comment>
<proteinExistence type="predicted"/>
<keyword evidence="2" id="KW-1185">Reference proteome</keyword>
<accession>A0ACC0Q2D7</accession>
<evidence type="ECO:0000313" key="2">
    <source>
        <dbReference type="Proteomes" id="UP001062846"/>
    </source>
</evidence>
<evidence type="ECO:0000313" key="1">
    <source>
        <dbReference type="EMBL" id="KAI8571434.1"/>
    </source>
</evidence>